<dbReference type="InterPro" id="IPR018637">
    <property type="entry name" value="DUF2059"/>
</dbReference>
<dbReference type="Pfam" id="PF09832">
    <property type="entry name" value="DUF2059"/>
    <property type="match status" value="1"/>
</dbReference>
<accession>A0A9Y2F5K6</accession>
<reference evidence="2 3" key="1">
    <citation type="submission" date="2023-06" db="EMBL/GenBank/DDBJ databases">
        <title>Altererythrobacter rubellus NBRC 112769 genome.</title>
        <authorList>
            <person name="Zhang K."/>
        </authorList>
    </citation>
    <scope>NUCLEOTIDE SEQUENCE [LARGE SCALE GENOMIC DNA]</scope>
    <source>
        <strain evidence="2 3">NBRC 112769</strain>
    </source>
</reference>
<feature type="domain" description="DUF2059" evidence="1">
    <location>
        <begin position="143"/>
        <end position="179"/>
    </location>
</feature>
<protein>
    <submittedName>
        <fullName evidence="2">DUF2059 domain-containing protein</fullName>
    </submittedName>
</protein>
<evidence type="ECO:0000313" key="2">
    <source>
        <dbReference type="EMBL" id="WIW96055.1"/>
    </source>
</evidence>
<name>A0A9Y2F5K6_9SPHN</name>
<keyword evidence="3" id="KW-1185">Reference proteome</keyword>
<sequence length="258" mass="27611">MASAPLALTFGTPAAAQDAESEEDVMAMMAQMFPVEPLTPEEEARLPISQEIIDKMIPPGTLGEMMGSMFDGMMGPIMEMASKASSGDVAKSLGVSAYELDLNEKQLAEVATILDPVREERNAAIGAVMPAIMGRMMDAMEPSMRKAMTEAYAITFTDAELQDINAFFSTESGLSYARKSFTLASDPRVIGATMEAMPAMMEAMANMESEMEAATADLPPLRAYEELSPGELSRISELTGLGLEDIKTGMMAASEVSE</sequence>
<dbReference type="Proteomes" id="UP001231445">
    <property type="component" value="Chromosome"/>
</dbReference>
<dbReference type="RefSeq" id="WP_285976366.1">
    <property type="nucleotide sequence ID" value="NZ_CP127221.1"/>
</dbReference>
<evidence type="ECO:0000259" key="1">
    <source>
        <dbReference type="Pfam" id="PF09832"/>
    </source>
</evidence>
<gene>
    <name evidence="2" type="ORF">QQX03_02805</name>
</gene>
<evidence type="ECO:0000313" key="3">
    <source>
        <dbReference type="Proteomes" id="UP001231445"/>
    </source>
</evidence>
<dbReference type="KEGG" id="arue:QQX03_02805"/>
<organism evidence="2 3">
    <name type="scientific">Altererythrobacter rubellus</name>
    <dbReference type="NCBI Taxonomy" id="2173831"/>
    <lineage>
        <taxon>Bacteria</taxon>
        <taxon>Pseudomonadati</taxon>
        <taxon>Pseudomonadota</taxon>
        <taxon>Alphaproteobacteria</taxon>
        <taxon>Sphingomonadales</taxon>
        <taxon>Erythrobacteraceae</taxon>
        <taxon>Altererythrobacter</taxon>
    </lineage>
</organism>
<dbReference type="AlphaFoldDB" id="A0A9Y2F5K6"/>
<dbReference type="EMBL" id="CP127221">
    <property type="protein sequence ID" value="WIW96055.1"/>
    <property type="molecule type" value="Genomic_DNA"/>
</dbReference>
<proteinExistence type="predicted"/>